<organism evidence="6 8">
    <name type="scientific">Saliniramus fredricksonii</name>
    <dbReference type="NCBI Taxonomy" id="1653334"/>
    <lineage>
        <taxon>Bacteria</taxon>
        <taxon>Pseudomonadati</taxon>
        <taxon>Pseudomonadota</taxon>
        <taxon>Alphaproteobacteria</taxon>
        <taxon>Hyphomicrobiales</taxon>
        <taxon>Salinarimonadaceae</taxon>
        <taxon>Saliniramus</taxon>
    </lineage>
</organism>
<dbReference type="EMBL" id="LJSX01000021">
    <property type="protein sequence ID" value="KPQ09815.1"/>
    <property type="molecule type" value="Genomic_DNA"/>
</dbReference>
<dbReference type="Proteomes" id="UP000050497">
    <property type="component" value="Unassembled WGS sequence"/>
</dbReference>
<evidence type="ECO:0000313" key="8">
    <source>
        <dbReference type="Proteomes" id="UP000050497"/>
    </source>
</evidence>
<dbReference type="Gene3D" id="1.10.357.10">
    <property type="entry name" value="Tetracycline Repressor, domain 2"/>
    <property type="match status" value="1"/>
</dbReference>
<keyword evidence="9" id="KW-1185">Reference proteome</keyword>
<feature type="domain" description="HTH tetR-type" evidence="5">
    <location>
        <begin position="39"/>
        <end position="99"/>
    </location>
</feature>
<evidence type="ECO:0000313" key="9">
    <source>
        <dbReference type="Proteomes" id="UP000182800"/>
    </source>
</evidence>
<dbReference type="InterPro" id="IPR009057">
    <property type="entry name" value="Homeodomain-like_sf"/>
</dbReference>
<evidence type="ECO:0000313" key="7">
    <source>
        <dbReference type="EMBL" id="SCC82132.1"/>
    </source>
</evidence>
<evidence type="ECO:0000256" key="1">
    <source>
        <dbReference type="ARBA" id="ARBA00023015"/>
    </source>
</evidence>
<dbReference type="InterPro" id="IPR036271">
    <property type="entry name" value="Tet_transcr_reg_TetR-rel_C_sf"/>
</dbReference>
<dbReference type="Proteomes" id="UP000182800">
    <property type="component" value="Unassembled WGS sequence"/>
</dbReference>
<dbReference type="SUPFAM" id="SSF46689">
    <property type="entry name" value="Homeodomain-like"/>
    <property type="match status" value="1"/>
</dbReference>
<evidence type="ECO:0000313" key="6">
    <source>
        <dbReference type="EMBL" id="KPQ09815.1"/>
    </source>
</evidence>
<dbReference type="InterPro" id="IPR050109">
    <property type="entry name" value="HTH-type_TetR-like_transc_reg"/>
</dbReference>
<name>A0A0P7XQH0_9HYPH</name>
<dbReference type="InterPro" id="IPR025996">
    <property type="entry name" value="MT1864/Rv1816-like_C"/>
</dbReference>
<accession>A0A0P7XQH0</accession>
<keyword evidence="1" id="KW-0805">Transcription regulation</keyword>
<evidence type="ECO:0000256" key="3">
    <source>
        <dbReference type="ARBA" id="ARBA00023163"/>
    </source>
</evidence>
<reference evidence="7 9" key="2">
    <citation type="submission" date="2016-08" db="EMBL/GenBank/DDBJ databases">
        <authorList>
            <person name="Varghese N."/>
            <person name="Submissions Spin"/>
        </authorList>
    </citation>
    <scope>NUCLEOTIDE SEQUENCE [LARGE SCALE GENOMIC DNA]</scope>
    <source>
        <strain evidence="7 9">HL-109</strain>
    </source>
</reference>
<keyword evidence="2 4" id="KW-0238">DNA-binding</keyword>
<evidence type="ECO:0000259" key="5">
    <source>
        <dbReference type="PROSITE" id="PS50977"/>
    </source>
</evidence>
<dbReference type="InterPro" id="IPR001647">
    <property type="entry name" value="HTH_TetR"/>
</dbReference>
<dbReference type="AlphaFoldDB" id="A0A0P7XQH0"/>
<reference evidence="6 8" key="1">
    <citation type="submission" date="2015-09" db="EMBL/GenBank/DDBJ databases">
        <title>Identification and resolution of microdiversity through metagenomic sequencing of parallel consortia.</title>
        <authorList>
            <person name="Nelson W.C."/>
            <person name="Romine M.F."/>
            <person name="Lindemann S.R."/>
        </authorList>
    </citation>
    <scope>NUCLEOTIDE SEQUENCE [LARGE SCALE GENOMIC DNA]</scope>
    <source>
        <strain evidence="6">HL-109</strain>
    </source>
</reference>
<keyword evidence="3" id="KW-0804">Transcription</keyword>
<protein>
    <submittedName>
        <fullName evidence="7">DNA-binding transcriptional regulator, AcrR family</fullName>
    </submittedName>
    <submittedName>
        <fullName evidence="6">TetR family transcriptional regulator</fullName>
    </submittedName>
</protein>
<dbReference type="Pfam" id="PF13305">
    <property type="entry name" value="TetR_C_33"/>
    <property type="match status" value="1"/>
</dbReference>
<evidence type="ECO:0000256" key="4">
    <source>
        <dbReference type="PROSITE-ProRule" id="PRU00335"/>
    </source>
</evidence>
<dbReference type="PANTHER" id="PTHR30055">
    <property type="entry name" value="HTH-TYPE TRANSCRIPTIONAL REGULATOR RUTR"/>
    <property type="match status" value="1"/>
</dbReference>
<dbReference type="STRING" id="1653334.GA0071312_3110"/>
<feature type="DNA-binding region" description="H-T-H motif" evidence="4">
    <location>
        <begin position="62"/>
        <end position="81"/>
    </location>
</feature>
<gene>
    <name evidence="7" type="ORF">GA0071312_3110</name>
    <name evidence="6" type="ORF">HLUCCO17_13035</name>
</gene>
<sequence>MFPMETYVPEGRPGVKQKVDGGNIAGHNRFMIEKPYHHGDLKQALVDAGIALLEEVGPEGLSLRAIAARVGVSHAAPQRHFDGVRGLKTAIAAEGFRRHAAFMRAGLPPDADRQARRFAAMQGYVRFATTHPHLFTLMFSTRDAEFSDPDLQQAGAESYGVLADIAEGLEPLYDGAPDARRRAEILLWAIVHGYSQLALTGLLCADENGPALPIEAVMPALIGQVDDPPSR</sequence>
<proteinExistence type="predicted"/>
<comment type="caution">
    <text evidence="6">The sequence shown here is derived from an EMBL/GenBank/DDBJ whole genome shotgun (WGS) entry which is preliminary data.</text>
</comment>
<dbReference type="GO" id="GO:0000976">
    <property type="term" value="F:transcription cis-regulatory region binding"/>
    <property type="evidence" value="ECO:0007669"/>
    <property type="project" value="TreeGrafter"/>
</dbReference>
<evidence type="ECO:0000256" key="2">
    <source>
        <dbReference type="ARBA" id="ARBA00023125"/>
    </source>
</evidence>
<dbReference type="GO" id="GO:0003700">
    <property type="term" value="F:DNA-binding transcription factor activity"/>
    <property type="evidence" value="ECO:0007669"/>
    <property type="project" value="TreeGrafter"/>
</dbReference>
<dbReference type="PROSITE" id="PS50977">
    <property type="entry name" value="HTH_TETR_2"/>
    <property type="match status" value="1"/>
</dbReference>
<dbReference type="SUPFAM" id="SSF48498">
    <property type="entry name" value="Tetracyclin repressor-like, C-terminal domain"/>
    <property type="match status" value="1"/>
</dbReference>
<dbReference type="EMBL" id="FMBM01000002">
    <property type="protein sequence ID" value="SCC82132.1"/>
    <property type="molecule type" value="Genomic_DNA"/>
</dbReference>
<dbReference type="PANTHER" id="PTHR30055:SF220">
    <property type="entry name" value="TETR-FAMILY REGULATORY PROTEIN"/>
    <property type="match status" value="1"/>
</dbReference>
<dbReference type="Pfam" id="PF00440">
    <property type="entry name" value="TetR_N"/>
    <property type="match status" value="1"/>
</dbReference>